<feature type="non-terminal residue" evidence="2">
    <location>
        <position position="1"/>
    </location>
</feature>
<accession>A0ABQ7XW08</accession>
<feature type="region of interest" description="Disordered" evidence="1">
    <location>
        <begin position="195"/>
        <end position="315"/>
    </location>
</feature>
<feature type="compositionally biased region" description="Basic and acidic residues" evidence="1">
    <location>
        <begin position="1332"/>
        <end position="1342"/>
    </location>
</feature>
<dbReference type="PANTHER" id="PTHR33737">
    <property type="entry name" value="OS05G0121800 PROTEIN"/>
    <property type="match status" value="1"/>
</dbReference>
<feature type="region of interest" description="Disordered" evidence="1">
    <location>
        <begin position="903"/>
        <end position="941"/>
    </location>
</feature>
<reference evidence="2 3" key="1">
    <citation type="submission" date="2021-05" db="EMBL/GenBank/DDBJ databases">
        <title>Genome Assembly of Synthetic Allotetraploid Brassica napus Reveals Homoeologous Exchanges between Subgenomes.</title>
        <authorList>
            <person name="Davis J.T."/>
        </authorList>
    </citation>
    <scope>NUCLEOTIDE SEQUENCE [LARGE SCALE GENOMIC DNA]</scope>
    <source>
        <strain evidence="3">cv. Da-Ae</strain>
        <tissue evidence="2">Seedling</tissue>
    </source>
</reference>
<feature type="non-terminal residue" evidence="2">
    <location>
        <position position="1906"/>
    </location>
</feature>
<organism evidence="2 3">
    <name type="scientific">Brassica napus</name>
    <name type="common">Rape</name>
    <dbReference type="NCBI Taxonomy" id="3708"/>
    <lineage>
        <taxon>Eukaryota</taxon>
        <taxon>Viridiplantae</taxon>
        <taxon>Streptophyta</taxon>
        <taxon>Embryophyta</taxon>
        <taxon>Tracheophyta</taxon>
        <taxon>Spermatophyta</taxon>
        <taxon>Magnoliopsida</taxon>
        <taxon>eudicotyledons</taxon>
        <taxon>Gunneridae</taxon>
        <taxon>Pentapetalae</taxon>
        <taxon>rosids</taxon>
        <taxon>malvids</taxon>
        <taxon>Brassicales</taxon>
        <taxon>Brassicaceae</taxon>
        <taxon>Brassiceae</taxon>
        <taxon>Brassica</taxon>
    </lineage>
</organism>
<gene>
    <name evidence="2" type="ORF">HID58_088379</name>
</gene>
<feature type="region of interest" description="Disordered" evidence="1">
    <location>
        <begin position="1068"/>
        <end position="1140"/>
    </location>
</feature>
<dbReference type="Proteomes" id="UP000824890">
    <property type="component" value="Unassembled WGS sequence"/>
</dbReference>
<feature type="compositionally biased region" description="Polar residues" evidence="1">
    <location>
        <begin position="200"/>
        <end position="245"/>
    </location>
</feature>
<feature type="region of interest" description="Disordered" evidence="1">
    <location>
        <begin position="827"/>
        <end position="855"/>
    </location>
</feature>
<feature type="region of interest" description="Disordered" evidence="1">
    <location>
        <begin position="1165"/>
        <end position="1196"/>
    </location>
</feature>
<dbReference type="PANTHER" id="PTHR33737:SF19">
    <property type="entry name" value="BNAA10G12980D PROTEIN"/>
    <property type="match status" value="1"/>
</dbReference>
<feature type="compositionally biased region" description="Low complexity" evidence="1">
    <location>
        <begin position="930"/>
        <end position="941"/>
    </location>
</feature>
<evidence type="ECO:0000256" key="1">
    <source>
        <dbReference type="SAM" id="MobiDB-lite"/>
    </source>
</evidence>
<sequence>AMEKDLLDISGEDESNWLMRDTPFKGVASFSGGREKSYLDCSPLQIPISSRAVPPRPPFSSIGRVTGNTSNVEQPSACTDTGSVGKENTSGSKVELSVERQQMKKKKKNAGFNLRKSLAWDRAFSTEEGVLDSTELSKITGNACLVGGDMLSAIQEEATSASKFTNVSPGLQALEENLFNDLPVNSKRREKKIVIGTVPKYSTPSKAQSSSMTKSDPVSNNMTKITRSPSKPKLSQPTQSSNSQRSLGSVSFSKGTSSTKSKTSSSLASRSSIPKPSLKQSRRNVITKTSGAPSASKSQHSVAGKSNDGPMTTSDMDMLAHASNIADSDLTNMGTALAQNSRVGNTQSAVSRLAKPSGLRLPSPSIGYFDQSGSQPSHSAEEKHNQLPKSDIGSASRFSLIPTSKKPQFSEKVPRVNSKSATGNIGSSGPAAGFSAQERVKIGLKSTRKIESEVSSCSKGSQINESLQHPCIVIGDICTSENISTAKCEDFQSSSKLPVSRMSDNNTDEQRKTLCSVEGPFIKGSMDSPVQGPSGPSGDELPRLQVRNQEEDVCTMNAFNEDLDTLDVHGKPQKECVHPGDEDEMSHFLSGENNVLIINHSTENVAKQSEVLDSLTSDPGPADAPDCVQSSCSRFEENAVLDSLPCGHNIECDGQAVVETEKGIEVSDSTETNCEADFVGPFSDCKDWSRESEEQHFSCQLALEGKEGSREIDVLPRKERADTDDVADMQIDYLTGSSADEQNIEQVNLLMRTSAEVKMEDKSLESSHETCSEKLTSEKHIQYNCSRAADTSDVKDVYVMKQTDQLETSDRCCPAKDVSATVFSYSNEELEDNSELEDMDLVTESDSSDEEPDGNLNLKQVNLVTELEFISDLDEFPIKGIPDQEYLELEAIHTAMDQCGKPKTLLSESIGSPASLSGDPESLNQDTVFSRSSEGRSSQDSNSGCIVYNYVGKAEGQTDTEKDFSTWVTGQELASHEECEVQVTKISRDPVEYLTREEESGAPIFMKEAFSARDDMQPDEFTVLSDDTLPSESGKDSSAQVTDQELGSYGDVEVQVIKISPDPVVYVTREEEPRTPMTTNEAFSVRDDIQPDDDNLTSESNEVHASGSSSDRTYLSEGKDKTVPMDAKSEKKPDPIIVKPPNAVPFSDEWLAAIEAAGEEILTLKSGRVQHSPTDKTVPEPGPWSPVKKKNNQGVGPFDCTKHTSILIVSICTRSRVQQITRATNLLQHRLGSMLPPPLDAFSSAKPIVNVPSNNAASVPMYSPPSGSGSSSRSTALPAGAGSHIANQQSLATSVTSNGSSEIQRTTSVNGTLAFSVVVANAAHGPVSSSDILKRPSRKEESQIAANKSKPKVLKPLEHNVVADSGSKRTTSPDRDPPSNRLSSLTNSSYDGRDLAKPSATVNSFDDTYEAVEEPTSNVGWIAQTLMKKLLHQRSDLQSQMQVSSKWDVEDISSLDSQRHHLEEEDIKLSRFLSNSSSSILNSNRLASCSSLPSGHPGVNNSNLRFSSDSDRLHLPNIYGEKSMFSVEHSLFANDGMKKVRNGEDDKIPNILELDFDPWDESVTSPNNLAELLGEVDQRSSTLKLGNLLKQHNSQSKFSFARHGESSNQGFERENRSIYGQFSRDQPISESVASRDIYRDNLGSVNGFASNYSGGLESFIASPLYSSYKAPVSRPQISALLGFSAPSRLPPPGFFSHERVGLSSDTAAGTRFLDTGSFMRNAYQSLPPVGNPTGVNDIEFVDPTILAVGRGMINTYLDMRSSFSSQMNSFGNETGLQTLVSSAAQQQVNGFHHDLRNLSPSPTDPYGFSSRLMDHIIRHKEVAYLISHSSKDNNHQQIHLNSLCMAELLRNERLGFGGSLYNNGYEEPKFRIPSPGDAYNTTYGIICDQFSFAGAEDTDVWRMPWK</sequence>
<feature type="compositionally biased region" description="Acidic residues" evidence="1">
    <location>
        <begin position="828"/>
        <end position="853"/>
    </location>
</feature>
<keyword evidence="3" id="KW-1185">Reference proteome</keyword>
<feature type="compositionally biased region" description="Basic and acidic residues" evidence="1">
    <location>
        <begin position="1117"/>
        <end position="1134"/>
    </location>
</feature>
<dbReference type="InterPro" id="IPR045882">
    <property type="entry name" value="GPT1/2"/>
</dbReference>
<proteinExistence type="predicted"/>
<feature type="region of interest" description="Disordered" evidence="1">
    <location>
        <begin position="1326"/>
        <end position="1399"/>
    </location>
</feature>
<protein>
    <submittedName>
        <fullName evidence="2">Uncharacterized protein</fullName>
    </submittedName>
</protein>
<feature type="region of interest" description="Disordered" evidence="1">
    <location>
        <begin position="522"/>
        <end position="542"/>
    </location>
</feature>
<name>A0ABQ7XW08_BRANA</name>
<feature type="compositionally biased region" description="Low complexity" evidence="1">
    <location>
        <begin position="246"/>
        <end position="277"/>
    </location>
</feature>
<feature type="region of interest" description="Disordered" evidence="1">
    <location>
        <begin position="341"/>
        <end position="432"/>
    </location>
</feature>
<feature type="region of interest" description="Disordered" evidence="1">
    <location>
        <begin position="1260"/>
        <end position="1282"/>
    </location>
</feature>
<feature type="compositionally biased region" description="Polar residues" evidence="1">
    <location>
        <begin position="1380"/>
        <end position="1390"/>
    </location>
</feature>
<comment type="caution">
    <text evidence="2">The sequence shown here is derived from an EMBL/GenBank/DDBJ whole genome shotgun (WGS) entry which is preliminary data.</text>
</comment>
<feature type="compositionally biased region" description="Polar residues" evidence="1">
    <location>
        <begin position="417"/>
        <end position="427"/>
    </location>
</feature>
<feature type="compositionally biased region" description="Polar residues" evidence="1">
    <location>
        <begin position="283"/>
        <end position="301"/>
    </location>
</feature>
<feature type="compositionally biased region" description="Low complexity" evidence="1">
    <location>
        <begin position="1264"/>
        <end position="1274"/>
    </location>
</feature>
<feature type="compositionally biased region" description="Polar residues" evidence="1">
    <location>
        <begin position="906"/>
        <end position="915"/>
    </location>
</feature>
<evidence type="ECO:0000313" key="2">
    <source>
        <dbReference type="EMBL" id="KAH0860118.1"/>
    </source>
</evidence>
<feature type="region of interest" description="Disordered" evidence="1">
    <location>
        <begin position="49"/>
        <end position="91"/>
    </location>
</feature>
<feature type="compositionally biased region" description="Polar residues" evidence="1">
    <location>
        <begin position="341"/>
        <end position="350"/>
    </location>
</feature>
<evidence type="ECO:0000313" key="3">
    <source>
        <dbReference type="Proteomes" id="UP000824890"/>
    </source>
</evidence>
<dbReference type="EMBL" id="JAGKQM010000019">
    <property type="protein sequence ID" value="KAH0860118.1"/>
    <property type="molecule type" value="Genomic_DNA"/>
</dbReference>
<feature type="compositionally biased region" description="Polar residues" evidence="1">
    <location>
        <begin position="66"/>
        <end position="91"/>
    </location>
</feature>